<dbReference type="RefSeq" id="WP_237874456.1">
    <property type="nucleotide sequence ID" value="NZ_JAKLTR010000011.1"/>
</dbReference>
<name>A0ABS9KUI7_9BACT</name>
<dbReference type="InterPro" id="IPR050955">
    <property type="entry name" value="Plant_Biomass_Hydrol_Est"/>
</dbReference>
<accession>A0ABS9KUI7</accession>
<dbReference type="InterPro" id="IPR000801">
    <property type="entry name" value="Esterase-like"/>
</dbReference>
<dbReference type="PANTHER" id="PTHR43037">
    <property type="entry name" value="UNNAMED PRODUCT-RELATED"/>
    <property type="match status" value="1"/>
</dbReference>
<evidence type="ECO:0000313" key="2">
    <source>
        <dbReference type="EMBL" id="MCG2615924.1"/>
    </source>
</evidence>
<proteinExistence type="predicted"/>
<organism evidence="2 3">
    <name type="scientific">Terrimonas ginsenosidimutans</name>
    <dbReference type="NCBI Taxonomy" id="2908004"/>
    <lineage>
        <taxon>Bacteria</taxon>
        <taxon>Pseudomonadati</taxon>
        <taxon>Bacteroidota</taxon>
        <taxon>Chitinophagia</taxon>
        <taxon>Chitinophagales</taxon>
        <taxon>Chitinophagaceae</taxon>
        <taxon>Terrimonas</taxon>
    </lineage>
</organism>
<dbReference type="Gene3D" id="3.40.50.1820">
    <property type="entry name" value="alpha/beta hydrolase"/>
    <property type="match status" value="1"/>
</dbReference>
<dbReference type="InterPro" id="IPR029058">
    <property type="entry name" value="AB_hydrolase_fold"/>
</dbReference>
<keyword evidence="1" id="KW-0732">Signal</keyword>
<dbReference type="Proteomes" id="UP001165367">
    <property type="component" value="Unassembled WGS sequence"/>
</dbReference>
<dbReference type="EMBL" id="JAKLTR010000011">
    <property type="protein sequence ID" value="MCG2615924.1"/>
    <property type="molecule type" value="Genomic_DNA"/>
</dbReference>
<evidence type="ECO:0000256" key="1">
    <source>
        <dbReference type="ARBA" id="ARBA00022729"/>
    </source>
</evidence>
<protein>
    <submittedName>
        <fullName evidence="2">Prolyl oligopeptidase family serine peptidase</fullName>
    </submittedName>
</protein>
<sequence length="261" mass="29534">MIRSFFLLILLTNVVVLKAQDRSLYEKFQFIQNGDTLPYRILLPENYDSSKSYPLVYFLHGRGESGRDNEKQLANGSAMFLSDSVRKQYPAIVVFPQCSATSYWSNVHTIADAKGKRSFYFVADGDASLPMKLLLSLSQNLEVRYKIKKDQVYVMGLSMGGMGTFEFVRRKPGYFAAAVAICGGANPATASAVRKTKWWIFHGAKDDIVLPEHSEKMQAALKKAGATVRYTVYPEANHNSWDPAFREPGLFRWMFAQRLVK</sequence>
<dbReference type="PANTHER" id="PTHR43037:SF1">
    <property type="entry name" value="BLL1128 PROTEIN"/>
    <property type="match status" value="1"/>
</dbReference>
<comment type="caution">
    <text evidence="2">The sequence shown here is derived from an EMBL/GenBank/DDBJ whole genome shotgun (WGS) entry which is preliminary data.</text>
</comment>
<dbReference type="Pfam" id="PF00756">
    <property type="entry name" value="Esterase"/>
    <property type="match status" value="1"/>
</dbReference>
<keyword evidence="3" id="KW-1185">Reference proteome</keyword>
<gene>
    <name evidence="2" type="ORF">LZZ85_16630</name>
</gene>
<reference evidence="2" key="1">
    <citation type="submission" date="2022-01" db="EMBL/GenBank/DDBJ databases">
        <authorList>
            <person name="Jo J.-H."/>
            <person name="Im W.-T."/>
        </authorList>
    </citation>
    <scope>NUCLEOTIDE SEQUENCE</scope>
    <source>
        <strain evidence="2">NA20</strain>
    </source>
</reference>
<evidence type="ECO:0000313" key="3">
    <source>
        <dbReference type="Proteomes" id="UP001165367"/>
    </source>
</evidence>
<dbReference type="SUPFAM" id="SSF53474">
    <property type="entry name" value="alpha/beta-Hydrolases"/>
    <property type="match status" value="1"/>
</dbReference>